<name>A0A8S5NYM9_9CAUD</name>
<dbReference type="PANTHER" id="PTHR46797">
    <property type="entry name" value="HTH-TYPE TRANSCRIPTIONAL REGULATOR"/>
    <property type="match status" value="1"/>
</dbReference>
<dbReference type="SMART" id="SM00530">
    <property type="entry name" value="HTH_XRE"/>
    <property type="match status" value="1"/>
</dbReference>
<evidence type="ECO:0000313" key="3">
    <source>
        <dbReference type="EMBL" id="DAD99322.1"/>
    </source>
</evidence>
<dbReference type="PANTHER" id="PTHR46797:SF1">
    <property type="entry name" value="METHYLPHOSPHONATE SYNTHASE"/>
    <property type="match status" value="1"/>
</dbReference>
<proteinExistence type="predicted"/>
<reference evidence="3" key="1">
    <citation type="journal article" date="2021" name="Proc. Natl. Acad. Sci. U.S.A.">
        <title>A Catalog of Tens of Thousands of Viruses from Human Metagenomes Reveals Hidden Associations with Chronic Diseases.</title>
        <authorList>
            <person name="Tisza M.J."/>
            <person name="Buck C.B."/>
        </authorList>
    </citation>
    <scope>NUCLEOTIDE SEQUENCE</scope>
    <source>
        <strain evidence="3">Ct0FJ5</strain>
    </source>
</reference>
<dbReference type="SUPFAM" id="SSF47413">
    <property type="entry name" value="lambda repressor-like DNA-binding domains"/>
    <property type="match status" value="1"/>
</dbReference>
<organism evidence="3">
    <name type="scientific">Caudovirales sp. ct0FJ5</name>
    <dbReference type="NCBI Taxonomy" id="2825755"/>
    <lineage>
        <taxon>Viruses</taxon>
        <taxon>Duplodnaviria</taxon>
        <taxon>Heunggongvirae</taxon>
        <taxon>Uroviricota</taxon>
        <taxon>Caudoviricetes</taxon>
    </lineage>
</organism>
<dbReference type="InterPro" id="IPR001387">
    <property type="entry name" value="Cro/C1-type_HTH"/>
</dbReference>
<dbReference type="InterPro" id="IPR050807">
    <property type="entry name" value="TransReg_Diox_bact_type"/>
</dbReference>
<evidence type="ECO:0000256" key="1">
    <source>
        <dbReference type="ARBA" id="ARBA00023125"/>
    </source>
</evidence>
<dbReference type="CDD" id="cd00093">
    <property type="entry name" value="HTH_XRE"/>
    <property type="match status" value="1"/>
</dbReference>
<dbReference type="Gene3D" id="1.10.260.40">
    <property type="entry name" value="lambda repressor-like DNA-binding domains"/>
    <property type="match status" value="1"/>
</dbReference>
<dbReference type="EMBL" id="BK015281">
    <property type="protein sequence ID" value="DAD99322.1"/>
    <property type="molecule type" value="Genomic_DNA"/>
</dbReference>
<dbReference type="GO" id="GO:0003677">
    <property type="term" value="F:DNA binding"/>
    <property type="evidence" value="ECO:0007669"/>
    <property type="project" value="UniProtKB-KW"/>
</dbReference>
<dbReference type="Pfam" id="PF01381">
    <property type="entry name" value="HTH_3"/>
    <property type="match status" value="1"/>
</dbReference>
<keyword evidence="1" id="KW-0238">DNA-binding</keyword>
<sequence>MRYRLKELREQRKMSQEELSEKAGVSRQIISILEQETSEVNTTTATLQKLSIALNCPLSEIFLP</sequence>
<protein>
    <submittedName>
        <fullName evidence="3">Helix-turn-helix XRE-family like protein</fullName>
    </submittedName>
</protein>
<feature type="domain" description="HTH cro/C1-type" evidence="2">
    <location>
        <begin position="5"/>
        <end position="61"/>
    </location>
</feature>
<accession>A0A8S5NYM9</accession>
<evidence type="ECO:0000259" key="2">
    <source>
        <dbReference type="PROSITE" id="PS50943"/>
    </source>
</evidence>
<dbReference type="GO" id="GO:0003700">
    <property type="term" value="F:DNA-binding transcription factor activity"/>
    <property type="evidence" value="ECO:0007669"/>
    <property type="project" value="TreeGrafter"/>
</dbReference>
<dbReference type="InterPro" id="IPR010982">
    <property type="entry name" value="Lambda_DNA-bd_dom_sf"/>
</dbReference>
<dbReference type="PROSITE" id="PS50943">
    <property type="entry name" value="HTH_CROC1"/>
    <property type="match status" value="1"/>
</dbReference>